<feature type="transmembrane region" description="Helical" evidence="9">
    <location>
        <begin position="329"/>
        <end position="347"/>
    </location>
</feature>
<evidence type="ECO:0000256" key="2">
    <source>
        <dbReference type="ARBA" id="ARBA00009749"/>
    </source>
</evidence>
<dbReference type="PANTHER" id="PTHR43773:SF1">
    <property type="entry name" value="MAGNESIUM TRANSPORTER MGTE"/>
    <property type="match status" value="1"/>
</dbReference>
<dbReference type="SMART" id="SM00924">
    <property type="entry name" value="MgtE_N"/>
    <property type="match status" value="1"/>
</dbReference>
<dbReference type="InterPro" id="IPR038076">
    <property type="entry name" value="MgtE_N_sf"/>
</dbReference>
<feature type="transmembrane region" description="Helical" evidence="9">
    <location>
        <begin position="380"/>
        <end position="402"/>
    </location>
</feature>
<comment type="similarity">
    <text evidence="2">Belongs to the SLC41A transporter family.</text>
</comment>
<dbReference type="SUPFAM" id="SSF161093">
    <property type="entry name" value="MgtE membrane domain-like"/>
    <property type="match status" value="1"/>
</dbReference>
<dbReference type="SUPFAM" id="SSF158791">
    <property type="entry name" value="MgtE N-terminal domain-like"/>
    <property type="match status" value="1"/>
</dbReference>
<keyword evidence="3" id="KW-0813">Transport</keyword>
<dbReference type="InterPro" id="IPR036739">
    <property type="entry name" value="SLC41_membr_dom_sf"/>
</dbReference>
<keyword evidence="6 9" id="KW-1133">Transmembrane helix</keyword>
<feature type="domain" description="CBS" evidence="10">
    <location>
        <begin position="223"/>
        <end position="281"/>
    </location>
</feature>
<dbReference type="Pfam" id="PF03448">
    <property type="entry name" value="MgtE_N"/>
    <property type="match status" value="1"/>
</dbReference>
<dbReference type="InterPro" id="IPR006668">
    <property type="entry name" value="Mg_transptr_MgtE_intracell_dom"/>
</dbReference>
<sequence>MPKKKKPAVEPEKLYASLLPGRKAEAAEAAAALAEGEAPPKGAKRLAQAIDKMDAGDVADLLETLPPEHRQEVAAAAPRPLFAEVLGDMSEAAARTTLEGMGGEELAKLLGACDDEQAAALLRLLGPKRRSEMITAAGLGSNAKLLRLLAFAPDTVGEIMDHYHVAAAADETLAALAARLKGMGDLPNHCDKLFITADGRLAGVLPLKRIILADGGRPVSEVMVAERVHRLRPEMSIEEAAALFERYDLISAPVVREDDAVIGRVTIDEIMFHLRHDQHEELLAATGMRDEEDLYAPMAQRLRNRGFWIFINLIAAFLVSRVVGAHEHAIAEIVALASLMPIIASMAGNTGMQTATLTIRALTLRQITGANWPRLLLSELGLSLLNGAFWGVVVGLFSLVFYRDLGLAAVLTVSMALVFFFAAASGFLIPLLLEKLKGDPALGTAVIVTTLTDCLGFLIFLGLAARFLVA</sequence>
<evidence type="ECO:0000256" key="1">
    <source>
        <dbReference type="ARBA" id="ARBA00004141"/>
    </source>
</evidence>
<feature type="transmembrane region" description="Helical" evidence="9">
    <location>
        <begin position="306"/>
        <end position="323"/>
    </location>
</feature>
<evidence type="ECO:0000259" key="10">
    <source>
        <dbReference type="PROSITE" id="PS51371"/>
    </source>
</evidence>
<evidence type="ECO:0000313" key="11">
    <source>
        <dbReference type="EMBL" id="MBF2734605.1"/>
    </source>
</evidence>
<dbReference type="Proteomes" id="UP000604381">
    <property type="component" value="Unassembled WGS sequence"/>
</dbReference>
<keyword evidence="4 9" id="KW-0812">Transmembrane</keyword>
<reference evidence="11" key="1">
    <citation type="submission" date="2020-10" db="EMBL/GenBank/DDBJ databases">
        <title>An improved Amphimedon queenslandica hologenome assembly reveals how three proteobacterial symbionts can extend the metabolic phenotypic of their marine sponge host.</title>
        <authorList>
            <person name="Degnan B."/>
            <person name="Degnan S."/>
            <person name="Xiang X."/>
        </authorList>
    </citation>
    <scope>NUCLEOTIDE SEQUENCE</scope>
    <source>
        <strain evidence="11">AqS2</strain>
    </source>
</reference>
<dbReference type="InterPro" id="IPR006669">
    <property type="entry name" value="MgtE_transporter"/>
</dbReference>
<dbReference type="Gene3D" id="3.10.580.10">
    <property type="entry name" value="CBS-domain"/>
    <property type="match status" value="1"/>
</dbReference>
<organism evidence="11 12">
    <name type="scientific">Candidatus Amphirhobacter heronislandensis</name>
    <dbReference type="NCBI Taxonomy" id="1732024"/>
    <lineage>
        <taxon>Bacteria</taxon>
        <taxon>Pseudomonadati</taxon>
        <taxon>Pseudomonadota</taxon>
        <taxon>Gammaproteobacteria</taxon>
        <taxon>Candidatus Tethybacterales</taxon>
        <taxon>Candidatus Tethybacteraceae</taxon>
        <taxon>Candidatus Amphirhobacter</taxon>
    </lineage>
</organism>
<dbReference type="GO" id="GO:0016020">
    <property type="term" value="C:membrane"/>
    <property type="evidence" value="ECO:0007669"/>
    <property type="project" value="UniProtKB-SubCell"/>
</dbReference>
<evidence type="ECO:0000256" key="3">
    <source>
        <dbReference type="ARBA" id="ARBA00022448"/>
    </source>
</evidence>
<evidence type="ECO:0000256" key="6">
    <source>
        <dbReference type="ARBA" id="ARBA00022989"/>
    </source>
</evidence>
<dbReference type="Pfam" id="PF01769">
    <property type="entry name" value="MgtE"/>
    <property type="match status" value="1"/>
</dbReference>
<dbReference type="Gene3D" id="1.25.60.10">
    <property type="entry name" value="MgtE N-terminal domain-like"/>
    <property type="match status" value="1"/>
</dbReference>
<evidence type="ECO:0000313" key="12">
    <source>
        <dbReference type="Proteomes" id="UP000604381"/>
    </source>
</evidence>
<evidence type="ECO:0000256" key="8">
    <source>
        <dbReference type="PROSITE-ProRule" id="PRU00703"/>
    </source>
</evidence>
<dbReference type="SUPFAM" id="SSF54631">
    <property type="entry name" value="CBS-domain pair"/>
    <property type="match status" value="1"/>
</dbReference>
<accession>A0A930Y0S2</accession>
<name>A0A930Y0S2_9GAMM</name>
<gene>
    <name evidence="11" type="ORF">ISN26_00670</name>
</gene>
<dbReference type="InterPro" id="IPR046342">
    <property type="entry name" value="CBS_dom_sf"/>
</dbReference>
<dbReference type="Pfam" id="PF00571">
    <property type="entry name" value="CBS"/>
    <property type="match status" value="1"/>
</dbReference>
<proteinExistence type="inferred from homology"/>
<feature type="transmembrane region" description="Helical" evidence="9">
    <location>
        <begin position="445"/>
        <end position="469"/>
    </location>
</feature>
<dbReference type="PANTHER" id="PTHR43773">
    <property type="entry name" value="MAGNESIUM TRANSPORTER MGTE"/>
    <property type="match status" value="1"/>
</dbReference>
<protein>
    <submittedName>
        <fullName evidence="11">Magnesium transporter</fullName>
    </submittedName>
</protein>
<comment type="caution">
    <text evidence="11">The sequence shown here is derived from an EMBL/GenBank/DDBJ whole genome shotgun (WGS) entry which is preliminary data.</text>
</comment>
<dbReference type="EMBL" id="JADHEI010000009">
    <property type="protein sequence ID" value="MBF2734605.1"/>
    <property type="molecule type" value="Genomic_DNA"/>
</dbReference>
<dbReference type="InterPro" id="IPR006667">
    <property type="entry name" value="SLC41_membr_dom"/>
</dbReference>
<dbReference type="Gene3D" id="1.10.357.20">
    <property type="entry name" value="SLC41 divalent cation transporters, integral membrane domain"/>
    <property type="match status" value="1"/>
</dbReference>
<dbReference type="InterPro" id="IPR000644">
    <property type="entry name" value="CBS_dom"/>
</dbReference>
<feature type="transmembrane region" description="Helical" evidence="9">
    <location>
        <begin position="408"/>
        <end position="433"/>
    </location>
</feature>
<dbReference type="GO" id="GO:0015095">
    <property type="term" value="F:magnesium ion transmembrane transporter activity"/>
    <property type="evidence" value="ECO:0007669"/>
    <property type="project" value="InterPro"/>
</dbReference>
<dbReference type="AlphaFoldDB" id="A0A930Y0S2"/>
<dbReference type="PROSITE" id="PS51371">
    <property type="entry name" value="CBS"/>
    <property type="match status" value="1"/>
</dbReference>
<evidence type="ECO:0000256" key="4">
    <source>
        <dbReference type="ARBA" id="ARBA00022692"/>
    </source>
</evidence>
<keyword evidence="8" id="KW-0129">CBS domain</keyword>
<keyword evidence="5" id="KW-0460">Magnesium</keyword>
<keyword evidence="12" id="KW-1185">Reference proteome</keyword>
<evidence type="ECO:0000256" key="9">
    <source>
        <dbReference type="SAM" id="Phobius"/>
    </source>
</evidence>
<evidence type="ECO:0000256" key="5">
    <source>
        <dbReference type="ARBA" id="ARBA00022842"/>
    </source>
</evidence>
<dbReference type="CDD" id="cd04606">
    <property type="entry name" value="CBS_pair_Mg_transporter"/>
    <property type="match status" value="1"/>
</dbReference>
<comment type="subcellular location">
    <subcellularLocation>
        <location evidence="1">Membrane</location>
        <topology evidence="1">Multi-pass membrane protein</topology>
    </subcellularLocation>
</comment>
<evidence type="ECO:0000256" key="7">
    <source>
        <dbReference type="ARBA" id="ARBA00023136"/>
    </source>
</evidence>
<keyword evidence="7 9" id="KW-0472">Membrane</keyword>